<evidence type="ECO:0000313" key="1">
    <source>
        <dbReference type="EMBL" id="KIJ99481.1"/>
    </source>
</evidence>
<organism evidence="1 2">
    <name type="scientific">Laccaria amethystina LaAM-08-1</name>
    <dbReference type="NCBI Taxonomy" id="1095629"/>
    <lineage>
        <taxon>Eukaryota</taxon>
        <taxon>Fungi</taxon>
        <taxon>Dikarya</taxon>
        <taxon>Basidiomycota</taxon>
        <taxon>Agaricomycotina</taxon>
        <taxon>Agaricomycetes</taxon>
        <taxon>Agaricomycetidae</taxon>
        <taxon>Agaricales</taxon>
        <taxon>Agaricineae</taxon>
        <taxon>Hydnangiaceae</taxon>
        <taxon>Laccaria</taxon>
    </lineage>
</organism>
<protein>
    <recommendedName>
        <fullName evidence="3">G domain-containing protein</fullName>
    </recommendedName>
</protein>
<keyword evidence="2" id="KW-1185">Reference proteome</keyword>
<gene>
    <name evidence="1" type="ORF">K443DRAFT_624139</name>
</gene>
<feature type="non-terminal residue" evidence="1">
    <location>
        <position position="189"/>
    </location>
</feature>
<name>A0A0C9XPH3_9AGAR</name>
<accession>A0A0C9XPH3</accession>
<dbReference type="OrthoDB" id="3267153at2759"/>
<dbReference type="STRING" id="1095629.A0A0C9XPH3"/>
<proteinExistence type="predicted"/>
<reference evidence="2" key="2">
    <citation type="submission" date="2015-01" db="EMBL/GenBank/DDBJ databases">
        <title>Evolutionary Origins and Diversification of the Mycorrhizal Mutualists.</title>
        <authorList>
            <consortium name="DOE Joint Genome Institute"/>
            <consortium name="Mycorrhizal Genomics Consortium"/>
            <person name="Kohler A."/>
            <person name="Kuo A."/>
            <person name="Nagy L.G."/>
            <person name="Floudas D."/>
            <person name="Copeland A."/>
            <person name="Barry K.W."/>
            <person name="Cichocki N."/>
            <person name="Veneault-Fourrey C."/>
            <person name="LaButti K."/>
            <person name="Lindquist E.A."/>
            <person name="Lipzen A."/>
            <person name="Lundell T."/>
            <person name="Morin E."/>
            <person name="Murat C."/>
            <person name="Riley R."/>
            <person name="Ohm R."/>
            <person name="Sun H."/>
            <person name="Tunlid A."/>
            <person name="Henrissat B."/>
            <person name="Grigoriev I.V."/>
            <person name="Hibbett D.S."/>
            <person name="Martin F."/>
        </authorList>
    </citation>
    <scope>NUCLEOTIDE SEQUENCE [LARGE SCALE GENOMIC DNA]</scope>
    <source>
        <strain evidence="2">LaAM-08-1</strain>
    </source>
</reference>
<dbReference type="AlphaFoldDB" id="A0A0C9XPH3"/>
<dbReference type="HOGENOM" id="CLU_023805_1_2_1"/>
<reference evidence="1 2" key="1">
    <citation type="submission" date="2014-04" db="EMBL/GenBank/DDBJ databases">
        <authorList>
            <consortium name="DOE Joint Genome Institute"/>
            <person name="Kuo A."/>
            <person name="Kohler A."/>
            <person name="Nagy L.G."/>
            <person name="Floudas D."/>
            <person name="Copeland A."/>
            <person name="Barry K.W."/>
            <person name="Cichocki N."/>
            <person name="Veneault-Fourrey C."/>
            <person name="LaButti K."/>
            <person name="Lindquist E.A."/>
            <person name="Lipzen A."/>
            <person name="Lundell T."/>
            <person name="Morin E."/>
            <person name="Murat C."/>
            <person name="Sun H."/>
            <person name="Tunlid A."/>
            <person name="Henrissat B."/>
            <person name="Grigoriev I.V."/>
            <person name="Hibbett D.S."/>
            <person name="Martin F."/>
            <person name="Nordberg H.P."/>
            <person name="Cantor M.N."/>
            <person name="Hua S.X."/>
        </authorList>
    </citation>
    <scope>NUCLEOTIDE SEQUENCE [LARGE SCALE GENOMIC DNA]</scope>
    <source>
        <strain evidence="1 2">LaAM-08-1</strain>
    </source>
</reference>
<dbReference type="Gene3D" id="3.40.50.300">
    <property type="entry name" value="P-loop containing nucleotide triphosphate hydrolases"/>
    <property type="match status" value="1"/>
</dbReference>
<dbReference type="EMBL" id="KN838646">
    <property type="protein sequence ID" value="KIJ99481.1"/>
    <property type="molecule type" value="Genomic_DNA"/>
</dbReference>
<dbReference type="Proteomes" id="UP000054477">
    <property type="component" value="Unassembled WGS sequence"/>
</dbReference>
<dbReference type="InterPro" id="IPR027417">
    <property type="entry name" value="P-loop_NTPase"/>
</dbReference>
<evidence type="ECO:0000313" key="2">
    <source>
        <dbReference type="Proteomes" id="UP000054477"/>
    </source>
</evidence>
<sequence>MIFESNPGFVFHDSRGFEAGRSSELDDVKNFIKSYSSKLRRSSKRLHVIWYCIPINNQGRPITRAELNFFDECGTGKIPVLVLFTKADMLDAETIECLVNSGMSLEEAAIKAPEESAIKFQNSFGNQLYKKKYPPTGHLYLRDMQTTSSHCNALMEHTAALLSADIIKQLFFSVQQHHLSLSVQHAIMR</sequence>
<evidence type="ECO:0008006" key="3">
    <source>
        <dbReference type="Google" id="ProtNLM"/>
    </source>
</evidence>
<dbReference type="SUPFAM" id="SSF52540">
    <property type="entry name" value="P-loop containing nucleoside triphosphate hydrolases"/>
    <property type="match status" value="1"/>
</dbReference>